<dbReference type="EMBL" id="FTLG01000077">
    <property type="protein sequence ID" value="SIP72785.1"/>
    <property type="molecule type" value="Genomic_DNA"/>
</dbReference>
<gene>
    <name evidence="1" type="ORF">XIS1_1680022</name>
</gene>
<accession>A0A1N6MV90</accession>
<evidence type="ECO:0000313" key="1">
    <source>
        <dbReference type="EMBL" id="SIP72785.1"/>
    </source>
</evidence>
<sequence>MRLPDFNINDSLTKLLRLHWLPKMLTISESQSSRLKEYSTLGDKLMLR</sequence>
<name>A0A1N6MV90_9GAMM</name>
<reference evidence="2" key="1">
    <citation type="submission" date="2016-12" db="EMBL/GenBank/DDBJ databases">
        <authorList>
            <person name="Gaudriault S."/>
        </authorList>
    </citation>
    <scope>NUCLEOTIDE SEQUENCE [LARGE SCALE GENOMIC DNA]</scope>
    <source>
        <strain evidence="2">HGB1681 (deposited as PTA-6826 in the American Type Culture Collection)</strain>
    </source>
</reference>
<dbReference type="AlphaFoldDB" id="A0A1N6MV90"/>
<proteinExistence type="predicted"/>
<evidence type="ECO:0000313" key="2">
    <source>
        <dbReference type="Proteomes" id="UP000196435"/>
    </source>
</evidence>
<protein>
    <submittedName>
        <fullName evidence="1">Uncharacterized protein</fullName>
    </submittedName>
</protein>
<organism evidence="1 2">
    <name type="scientific">Xenorhabdus innexi</name>
    <dbReference type="NCBI Taxonomy" id="290109"/>
    <lineage>
        <taxon>Bacteria</taxon>
        <taxon>Pseudomonadati</taxon>
        <taxon>Pseudomonadota</taxon>
        <taxon>Gammaproteobacteria</taxon>
        <taxon>Enterobacterales</taxon>
        <taxon>Morganellaceae</taxon>
        <taxon>Xenorhabdus</taxon>
    </lineage>
</organism>
<dbReference type="Proteomes" id="UP000196435">
    <property type="component" value="Unassembled WGS sequence"/>
</dbReference>